<keyword evidence="2" id="KW-0812">Transmembrane</keyword>
<organism evidence="4 5">
    <name type="scientific">Ceratocystis pirilliformis</name>
    <dbReference type="NCBI Taxonomy" id="259994"/>
    <lineage>
        <taxon>Eukaryota</taxon>
        <taxon>Fungi</taxon>
        <taxon>Dikarya</taxon>
        <taxon>Ascomycota</taxon>
        <taxon>Pezizomycotina</taxon>
        <taxon>Sordariomycetes</taxon>
        <taxon>Hypocreomycetidae</taxon>
        <taxon>Microascales</taxon>
        <taxon>Ceratocystidaceae</taxon>
        <taxon>Ceratocystis</taxon>
    </lineage>
</organism>
<feature type="transmembrane region" description="Helical" evidence="2">
    <location>
        <begin position="430"/>
        <end position="454"/>
    </location>
</feature>
<dbReference type="SUPFAM" id="SSF53254">
    <property type="entry name" value="Phosphoglycerate mutase-like"/>
    <property type="match status" value="1"/>
</dbReference>
<dbReference type="EMBL" id="JAWDJO010000021">
    <property type="protein sequence ID" value="KAL1899623.1"/>
    <property type="molecule type" value="Genomic_DNA"/>
</dbReference>
<evidence type="ECO:0000313" key="4">
    <source>
        <dbReference type="EMBL" id="KAL1899623.1"/>
    </source>
</evidence>
<keyword evidence="3" id="KW-0732">Signal</keyword>
<dbReference type="InterPro" id="IPR029033">
    <property type="entry name" value="His_PPase_superfam"/>
</dbReference>
<keyword evidence="2" id="KW-0472">Membrane</keyword>
<comment type="caution">
    <text evidence="4">The sequence shown here is derived from an EMBL/GenBank/DDBJ whole genome shotgun (WGS) entry which is preliminary data.</text>
</comment>
<feature type="chain" id="PRO_5046972447" description="Acid phosphatase" evidence="3">
    <location>
        <begin position="20"/>
        <end position="513"/>
    </location>
</feature>
<dbReference type="Gene3D" id="3.40.50.1240">
    <property type="entry name" value="Phosphoglycerate mutase-like"/>
    <property type="match status" value="1"/>
</dbReference>
<comment type="similarity">
    <text evidence="1">Belongs to the histidine acid phosphatase family.</text>
</comment>
<keyword evidence="5" id="KW-1185">Reference proteome</keyword>
<reference evidence="4 5" key="1">
    <citation type="journal article" date="2024" name="IMA Fungus">
        <title>IMA Genome - F19 : A genome assembly and annotation guide to empower mycologists, including annotated draft genome sequences of Ceratocystis pirilliformis, Diaporthe australafricana, Fusarium ophioides, Paecilomyces lecythidis, and Sporothrix stenoceras.</title>
        <authorList>
            <person name="Aylward J."/>
            <person name="Wilson A.M."/>
            <person name="Visagie C.M."/>
            <person name="Spraker J."/>
            <person name="Barnes I."/>
            <person name="Buitendag C."/>
            <person name="Ceriani C."/>
            <person name="Del Mar Angel L."/>
            <person name="du Plessis D."/>
            <person name="Fuchs T."/>
            <person name="Gasser K."/>
            <person name="Kramer D."/>
            <person name="Li W."/>
            <person name="Munsamy K."/>
            <person name="Piso A."/>
            <person name="Price J.L."/>
            <person name="Sonnekus B."/>
            <person name="Thomas C."/>
            <person name="van der Nest A."/>
            <person name="van Dijk A."/>
            <person name="van Heerden A."/>
            <person name="van Vuuren N."/>
            <person name="Yilmaz N."/>
            <person name="Duong T.A."/>
            <person name="van der Merwe N.A."/>
            <person name="Wingfield M.J."/>
            <person name="Wingfield B.D."/>
        </authorList>
    </citation>
    <scope>NUCLEOTIDE SEQUENCE [LARGE SCALE GENOMIC DNA]</scope>
    <source>
        <strain evidence="4 5">CMW 12675</strain>
    </source>
</reference>
<evidence type="ECO:0000313" key="5">
    <source>
        <dbReference type="Proteomes" id="UP001583280"/>
    </source>
</evidence>
<evidence type="ECO:0000256" key="1">
    <source>
        <dbReference type="ARBA" id="ARBA00005375"/>
    </source>
</evidence>
<dbReference type="InterPro" id="IPR000560">
    <property type="entry name" value="His_Pase_clade-2"/>
</dbReference>
<feature type="signal peptide" evidence="3">
    <location>
        <begin position="1"/>
        <end position="19"/>
    </location>
</feature>
<dbReference type="Pfam" id="PF00328">
    <property type="entry name" value="His_Phos_2"/>
    <property type="match status" value="1"/>
</dbReference>
<proteinExistence type="inferred from homology"/>
<evidence type="ECO:0008006" key="6">
    <source>
        <dbReference type="Google" id="ProtNLM"/>
    </source>
</evidence>
<evidence type="ECO:0000256" key="2">
    <source>
        <dbReference type="SAM" id="Phobius"/>
    </source>
</evidence>
<dbReference type="InterPro" id="IPR050645">
    <property type="entry name" value="Histidine_acid_phosphatase"/>
</dbReference>
<gene>
    <name evidence="4" type="ORF">Cpir12675_001394</name>
</gene>
<dbReference type="Proteomes" id="UP001583280">
    <property type="component" value="Unassembled WGS sequence"/>
</dbReference>
<keyword evidence="2" id="KW-1133">Transmembrane helix</keyword>
<protein>
    <recommendedName>
        <fullName evidence="6">Acid phosphatase</fullName>
    </recommendedName>
</protein>
<name>A0ABR3ZIH3_9PEZI</name>
<accession>A0ABR3ZIH3</accession>
<sequence>MLGALKIAPLLALASSAAAETVYGAAVFSRHGDRTTKHYKNQQLTTVGANQNFVMGSAYRSRYLLSSSESQIANISEDKYVSSQVYANAPDSGILLATANYFLQGLYPPLDTINAAEAGTALANGTKVAAPLAGYQYVTLHAENANSPDTMWIKGDENCPAQAATISAWEASPVFAQRVSDSKDFYESMYPALNEVYDYTDPAQLSYAQAYDIYDLINVARIHNASSPAANVTDEQLFQLRTLADSAEFGANFNATNTDSAIHARTLIAAFVSQLNTTVIGKGKLKLSLFSGSYNTMLAFFGILQLPEVSPEFYGLPDYASTMGFELFTADNTSAFPADPNNDLRVRFLFRNGTEGTLQAFPLFGTGEDSLTWADFKSRMEAVSIPSTKDWCNVCGSTQIFCLGYQQQESVAAAAAAGASGDKDSMSNTVAGVIGAMVTLGVFGLAGLVTFVLYRRKSKVALLPVVAVSAGNGSVHSSVDEKTHVSMESNVQVKVFHSIETNTTEMANGKVEE</sequence>
<dbReference type="PANTHER" id="PTHR11567">
    <property type="entry name" value="ACID PHOSPHATASE-RELATED"/>
    <property type="match status" value="1"/>
</dbReference>
<dbReference type="PANTHER" id="PTHR11567:SF142">
    <property type="entry name" value="PHOSPHOGLYCERATE MUTASE-LIKE PROTEIN"/>
    <property type="match status" value="1"/>
</dbReference>
<evidence type="ECO:0000256" key="3">
    <source>
        <dbReference type="SAM" id="SignalP"/>
    </source>
</evidence>